<dbReference type="EMBL" id="JAPUUL010003832">
    <property type="protein sequence ID" value="KAJ8121388.1"/>
    <property type="molecule type" value="Genomic_DNA"/>
</dbReference>
<comment type="caution">
    <text evidence="1">The sequence shown here is derived from an EMBL/GenBank/DDBJ whole genome shotgun (WGS) entry which is preliminary data.</text>
</comment>
<evidence type="ECO:0000313" key="1">
    <source>
        <dbReference type="EMBL" id="KAJ8121388.1"/>
    </source>
</evidence>
<organism evidence="1 2">
    <name type="scientific">Lasiodiplodia mahajangana</name>
    <dbReference type="NCBI Taxonomy" id="1108764"/>
    <lineage>
        <taxon>Eukaryota</taxon>
        <taxon>Fungi</taxon>
        <taxon>Dikarya</taxon>
        <taxon>Ascomycota</taxon>
        <taxon>Pezizomycotina</taxon>
        <taxon>Dothideomycetes</taxon>
        <taxon>Dothideomycetes incertae sedis</taxon>
        <taxon>Botryosphaeriales</taxon>
        <taxon>Botryosphaeriaceae</taxon>
        <taxon>Lasiodiplodia</taxon>
    </lineage>
</organism>
<name>A0ACC2J1Z2_9PEZI</name>
<evidence type="ECO:0000313" key="2">
    <source>
        <dbReference type="Proteomes" id="UP001153332"/>
    </source>
</evidence>
<accession>A0ACC2J1Z2</accession>
<keyword evidence="2" id="KW-1185">Reference proteome</keyword>
<sequence>MASATKALVIAGKGKVEIKELPLPKLHDGYVLTKVRAVGLNPTDWKSIDNIDPERIGSRSGCDFVGEVVQLGPGLTKDLKKGDRVAGFVFGACREMPDNGAFGEYTAAKDHVLLKVPDNVSDEEAATLGVSVTTVGQGLYKMLKLPLPDAPAKTPFPVLIYGGSTATGIYGIKPPARTTSSTTSRPRSAPTSAR</sequence>
<reference evidence="1" key="1">
    <citation type="submission" date="2022-12" db="EMBL/GenBank/DDBJ databases">
        <title>Genome Sequence of Lasiodiplodia mahajangana.</title>
        <authorList>
            <person name="Buettner E."/>
        </authorList>
    </citation>
    <scope>NUCLEOTIDE SEQUENCE</scope>
    <source>
        <strain evidence="1">VT137</strain>
    </source>
</reference>
<protein>
    <submittedName>
        <fullName evidence="1">Uncharacterized protein</fullName>
    </submittedName>
</protein>
<gene>
    <name evidence="1" type="ORF">O1611_g10117</name>
</gene>
<dbReference type="Proteomes" id="UP001153332">
    <property type="component" value="Unassembled WGS sequence"/>
</dbReference>
<proteinExistence type="predicted"/>